<evidence type="ECO:0000313" key="3">
    <source>
        <dbReference type="Proteomes" id="UP000675881"/>
    </source>
</evidence>
<gene>
    <name evidence="2" type="ORF">LSAA_8108</name>
</gene>
<keyword evidence="3" id="KW-1185">Reference proteome</keyword>
<organism evidence="2 3">
    <name type="scientific">Lepeophtheirus salmonis</name>
    <name type="common">Salmon louse</name>
    <name type="synonym">Caligus salmonis</name>
    <dbReference type="NCBI Taxonomy" id="72036"/>
    <lineage>
        <taxon>Eukaryota</taxon>
        <taxon>Metazoa</taxon>
        <taxon>Ecdysozoa</taxon>
        <taxon>Arthropoda</taxon>
        <taxon>Crustacea</taxon>
        <taxon>Multicrustacea</taxon>
        <taxon>Hexanauplia</taxon>
        <taxon>Copepoda</taxon>
        <taxon>Siphonostomatoida</taxon>
        <taxon>Caligidae</taxon>
        <taxon>Lepeophtheirus</taxon>
    </lineage>
</organism>
<accession>A0A7R8CV95</accession>
<dbReference type="AlphaFoldDB" id="A0A7R8CV95"/>
<evidence type="ECO:0000256" key="1">
    <source>
        <dbReference type="SAM" id="MobiDB-lite"/>
    </source>
</evidence>
<dbReference type="EMBL" id="HG994582">
    <property type="protein sequence ID" value="CAF2892135.1"/>
    <property type="molecule type" value="Genomic_DNA"/>
</dbReference>
<reference evidence="2" key="1">
    <citation type="submission" date="2021-02" db="EMBL/GenBank/DDBJ databases">
        <authorList>
            <person name="Bekaert M."/>
        </authorList>
    </citation>
    <scope>NUCLEOTIDE SEQUENCE</scope>
    <source>
        <strain evidence="2">IoA-00</strain>
    </source>
</reference>
<feature type="region of interest" description="Disordered" evidence="1">
    <location>
        <begin position="1"/>
        <end position="24"/>
    </location>
</feature>
<evidence type="ECO:0000313" key="2">
    <source>
        <dbReference type="EMBL" id="CAF2892135.1"/>
    </source>
</evidence>
<sequence length="125" mass="14138">MSRFNDFDEDDPLAGLLSDDEEEKPIRKTLASLSTTEISKNTSKGLIEVKKEADGIMKQDSMPSFSEPVQQYKAPSSAFMDSLFGRTSEKTESKSLRGIFDTNDQELEKPKFAITKTLETEKRNY</sequence>
<dbReference type="Proteomes" id="UP000675881">
    <property type="component" value="Chromosome 3"/>
</dbReference>
<protein>
    <submittedName>
        <fullName evidence="2">FBF1</fullName>
    </submittedName>
</protein>
<name>A0A7R8CV95_LEPSM</name>
<feature type="compositionally biased region" description="Acidic residues" evidence="1">
    <location>
        <begin position="7"/>
        <end position="23"/>
    </location>
</feature>
<proteinExistence type="predicted"/>